<organism evidence="2 3">
    <name type="scientific">Gossypium arboreum</name>
    <name type="common">Tree cotton</name>
    <name type="synonym">Gossypium nanking</name>
    <dbReference type="NCBI Taxonomy" id="29729"/>
    <lineage>
        <taxon>Eukaryota</taxon>
        <taxon>Viridiplantae</taxon>
        <taxon>Streptophyta</taxon>
        <taxon>Embryophyta</taxon>
        <taxon>Tracheophyta</taxon>
        <taxon>Spermatophyta</taxon>
        <taxon>Magnoliopsida</taxon>
        <taxon>eudicotyledons</taxon>
        <taxon>Gunneridae</taxon>
        <taxon>Pentapetalae</taxon>
        <taxon>rosids</taxon>
        <taxon>malvids</taxon>
        <taxon>Malvales</taxon>
        <taxon>Malvaceae</taxon>
        <taxon>Malvoideae</taxon>
        <taxon>Gossypium</taxon>
    </lineage>
</organism>
<keyword evidence="3" id="KW-1185">Reference proteome</keyword>
<feature type="region of interest" description="Disordered" evidence="1">
    <location>
        <begin position="58"/>
        <end position="84"/>
    </location>
</feature>
<accession>A0ABR0PCX5</accession>
<feature type="compositionally biased region" description="Acidic residues" evidence="1">
    <location>
        <begin position="66"/>
        <end position="84"/>
    </location>
</feature>
<protein>
    <submittedName>
        <fullName evidence="2">Uncharacterized protein</fullName>
    </submittedName>
</protein>
<evidence type="ECO:0000313" key="3">
    <source>
        <dbReference type="Proteomes" id="UP001358586"/>
    </source>
</evidence>
<dbReference type="EMBL" id="JARKNE010000007">
    <property type="protein sequence ID" value="KAK5819114.1"/>
    <property type="molecule type" value="Genomic_DNA"/>
</dbReference>
<proteinExistence type="predicted"/>
<reference evidence="2 3" key="1">
    <citation type="submission" date="2023-03" db="EMBL/GenBank/DDBJ databases">
        <title>WGS of Gossypium arboreum.</title>
        <authorList>
            <person name="Yu D."/>
        </authorList>
    </citation>
    <scope>NUCLEOTIDE SEQUENCE [LARGE SCALE GENOMIC DNA]</scope>
    <source>
        <tissue evidence="2">Leaf</tissue>
    </source>
</reference>
<name>A0ABR0PCX5_GOSAR</name>
<evidence type="ECO:0000313" key="2">
    <source>
        <dbReference type="EMBL" id="KAK5819114.1"/>
    </source>
</evidence>
<evidence type="ECO:0000256" key="1">
    <source>
        <dbReference type="SAM" id="MobiDB-lite"/>
    </source>
</evidence>
<dbReference type="Proteomes" id="UP001358586">
    <property type="component" value="Chromosome 7"/>
</dbReference>
<comment type="caution">
    <text evidence="2">The sequence shown here is derived from an EMBL/GenBank/DDBJ whole genome shotgun (WGS) entry which is preliminary data.</text>
</comment>
<gene>
    <name evidence="2" type="ORF">PVK06_024075</name>
</gene>
<sequence length="84" mass="9883">MAPFNVNQVNFNCMHKLTNINLGFDVFNPSWAKWDKFQKKWKESDNLFFSPEPEKVTLDPIVEANNEGEEEREEDATQPAEEDY</sequence>